<feature type="region of interest" description="Disordered" evidence="7">
    <location>
        <begin position="349"/>
        <end position="399"/>
    </location>
</feature>
<name>A0ABR2JKG9_9EUKA</name>
<dbReference type="SMART" id="SM00220">
    <property type="entry name" value="S_TKc"/>
    <property type="match status" value="1"/>
</dbReference>
<dbReference type="PROSITE" id="PS00107">
    <property type="entry name" value="PROTEIN_KINASE_ATP"/>
    <property type="match status" value="1"/>
</dbReference>
<feature type="compositionally biased region" description="Polar residues" evidence="7">
    <location>
        <begin position="357"/>
        <end position="366"/>
    </location>
</feature>
<keyword evidence="1" id="KW-0723">Serine/threonine-protein kinase</keyword>
<evidence type="ECO:0000256" key="5">
    <source>
        <dbReference type="ARBA" id="ARBA00022840"/>
    </source>
</evidence>
<dbReference type="InterPro" id="IPR008271">
    <property type="entry name" value="Ser/Thr_kinase_AS"/>
</dbReference>
<feature type="compositionally biased region" description="Basic and acidic residues" evidence="7">
    <location>
        <begin position="367"/>
        <end position="376"/>
    </location>
</feature>
<feature type="domain" description="Protein kinase" evidence="8">
    <location>
        <begin position="15"/>
        <end position="268"/>
    </location>
</feature>
<dbReference type="PANTHER" id="PTHR24346:SF82">
    <property type="entry name" value="KP78A-RELATED"/>
    <property type="match status" value="1"/>
</dbReference>
<keyword evidence="2" id="KW-0808">Transferase</keyword>
<dbReference type="SUPFAM" id="SSF56112">
    <property type="entry name" value="Protein kinase-like (PK-like)"/>
    <property type="match status" value="1"/>
</dbReference>
<dbReference type="PANTHER" id="PTHR24346">
    <property type="entry name" value="MAP/MICROTUBULE AFFINITY-REGULATING KINASE"/>
    <property type="match status" value="1"/>
</dbReference>
<evidence type="ECO:0000256" key="3">
    <source>
        <dbReference type="ARBA" id="ARBA00022741"/>
    </source>
</evidence>
<keyword evidence="5 6" id="KW-0067">ATP-binding</keyword>
<keyword evidence="4" id="KW-0418">Kinase</keyword>
<comment type="caution">
    <text evidence="9">The sequence shown here is derived from an EMBL/GenBank/DDBJ whole genome shotgun (WGS) entry which is preliminary data.</text>
</comment>
<evidence type="ECO:0000256" key="7">
    <source>
        <dbReference type="SAM" id="MobiDB-lite"/>
    </source>
</evidence>
<keyword evidence="3 6" id="KW-0547">Nucleotide-binding</keyword>
<evidence type="ECO:0000259" key="8">
    <source>
        <dbReference type="PROSITE" id="PS50011"/>
    </source>
</evidence>
<evidence type="ECO:0000256" key="1">
    <source>
        <dbReference type="ARBA" id="ARBA00022527"/>
    </source>
</evidence>
<evidence type="ECO:0000256" key="2">
    <source>
        <dbReference type="ARBA" id="ARBA00022679"/>
    </source>
</evidence>
<gene>
    <name evidence="9" type="ORF">M9Y10_004821</name>
</gene>
<protein>
    <recommendedName>
        <fullName evidence="8">Protein kinase domain-containing protein</fullName>
    </recommendedName>
</protein>
<sequence>MSSLDVQSPAQIGPYILRGVIGEGAFSIVQLAYLQSEQRYYACKIIPKSRISHNNLESRFEIEIRINQQMHHPGVVQLIDIFRDENNYYVIMEFCPNGELFQYIVDRKRLREEEAKSFIYQIFETVSYIHKLNVAHRDLKPENILIDQLGHLKISDFGLSNFIHLKTSLVSTPCGSPCYASPECLSGKPYNGKTNDIWSCGVILYTMVTGQLPWTKRNQNELFKQIRRGEYRVPDYISDSCKDLIKGLMCVDTTKRLTLEQAMQHGWFKGTNYGINNQGSQFNAKIVSLRKVDMFFEKVISANVSNLDAFRRTLSNFQLTFDKFRYLQKTNAVHPPPPSLISSPQNRIRSGMKERCNSSQQATTSARDLKGKQPMDKKKRLSEGLPQLTIHNNSNSNLCTEDDSTLLNITRNKLSSALAAKRGQSVSPRVPLPARNMQSSLSTEAKNKNAPTNEKLKANVKNPPSKNYQSPRFAVKKSTKQNQDNTTNDDPPPSNNRVGSVRRMYNPGTGNFDFNELENDQVYLRKRFRKDGCDDEDGNIQKSSSPSSSPNPSPVAAATSSHHKKHVKQSVKPPPTSSARKISSARKAPKVAQ</sequence>
<keyword evidence="10" id="KW-1185">Reference proteome</keyword>
<evidence type="ECO:0000256" key="4">
    <source>
        <dbReference type="ARBA" id="ARBA00022777"/>
    </source>
</evidence>
<organism evidence="9 10">
    <name type="scientific">Tritrichomonas musculus</name>
    <dbReference type="NCBI Taxonomy" id="1915356"/>
    <lineage>
        <taxon>Eukaryota</taxon>
        <taxon>Metamonada</taxon>
        <taxon>Parabasalia</taxon>
        <taxon>Tritrichomonadida</taxon>
        <taxon>Tritrichomonadidae</taxon>
        <taxon>Tritrichomonas</taxon>
    </lineage>
</organism>
<evidence type="ECO:0000313" key="10">
    <source>
        <dbReference type="Proteomes" id="UP001470230"/>
    </source>
</evidence>
<feature type="compositionally biased region" description="Low complexity" evidence="7">
    <location>
        <begin position="543"/>
        <end position="560"/>
    </location>
</feature>
<reference evidence="9 10" key="1">
    <citation type="submission" date="2024-04" db="EMBL/GenBank/DDBJ databases">
        <title>Tritrichomonas musculus Genome.</title>
        <authorList>
            <person name="Alves-Ferreira E."/>
            <person name="Grigg M."/>
            <person name="Lorenzi H."/>
            <person name="Galac M."/>
        </authorList>
    </citation>
    <scope>NUCLEOTIDE SEQUENCE [LARGE SCALE GENOMIC DNA]</scope>
    <source>
        <strain evidence="9 10">EAF2021</strain>
    </source>
</reference>
<dbReference type="EMBL" id="JAPFFF010000011">
    <property type="protein sequence ID" value="KAK8878058.1"/>
    <property type="molecule type" value="Genomic_DNA"/>
</dbReference>
<feature type="compositionally biased region" description="Basic residues" evidence="7">
    <location>
        <begin position="583"/>
        <end position="593"/>
    </location>
</feature>
<proteinExistence type="predicted"/>
<feature type="binding site" evidence="6">
    <location>
        <position position="44"/>
    </location>
    <ligand>
        <name>ATP</name>
        <dbReference type="ChEBI" id="CHEBI:30616"/>
    </ligand>
</feature>
<dbReference type="PROSITE" id="PS50011">
    <property type="entry name" value="PROTEIN_KINASE_DOM"/>
    <property type="match status" value="1"/>
</dbReference>
<dbReference type="InterPro" id="IPR011009">
    <property type="entry name" value="Kinase-like_dom_sf"/>
</dbReference>
<feature type="region of interest" description="Disordered" evidence="7">
    <location>
        <begin position="531"/>
        <end position="593"/>
    </location>
</feature>
<dbReference type="InterPro" id="IPR000719">
    <property type="entry name" value="Prot_kinase_dom"/>
</dbReference>
<accession>A0ABR2JKG9</accession>
<dbReference type="PROSITE" id="PS00108">
    <property type="entry name" value="PROTEIN_KINASE_ST"/>
    <property type="match status" value="1"/>
</dbReference>
<dbReference type="InterPro" id="IPR017441">
    <property type="entry name" value="Protein_kinase_ATP_BS"/>
</dbReference>
<dbReference type="Proteomes" id="UP001470230">
    <property type="component" value="Unassembled WGS sequence"/>
</dbReference>
<feature type="compositionally biased region" description="Polar residues" evidence="7">
    <location>
        <begin position="389"/>
        <end position="399"/>
    </location>
</feature>
<feature type="compositionally biased region" description="Low complexity" evidence="7">
    <location>
        <begin position="480"/>
        <end position="489"/>
    </location>
</feature>
<evidence type="ECO:0000256" key="6">
    <source>
        <dbReference type="PROSITE-ProRule" id="PRU10141"/>
    </source>
</evidence>
<dbReference type="CDD" id="cd14003">
    <property type="entry name" value="STKc_AMPK-like"/>
    <property type="match status" value="1"/>
</dbReference>
<dbReference type="Gene3D" id="1.10.510.10">
    <property type="entry name" value="Transferase(Phosphotransferase) domain 1"/>
    <property type="match status" value="1"/>
</dbReference>
<evidence type="ECO:0000313" key="9">
    <source>
        <dbReference type="EMBL" id="KAK8878058.1"/>
    </source>
</evidence>
<feature type="region of interest" description="Disordered" evidence="7">
    <location>
        <begin position="419"/>
        <end position="515"/>
    </location>
</feature>
<dbReference type="Pfam" id="PF00069">
    <property type="entry name" value="Pkinase"/>
    <property type="match status" value="1"/>
</dbReference>
<feature type="compositionally biased region" description="Polar residues" evidence="7">
    <location>
        <begin position="436"/>
        <end position="452"/>
    </location>
</feature>